<evidence type="ECO:0000313" key="3">
    <source>
        <dbReference type="EMBL" id="SHG19616.1"/>
    </source>
</evidence>
<sequence length="194" mass="21680">MKERPALASRPDSATFQRYYYCKEELMAFCRANGLPASGGKAALTERVAHFLDTGEIPPPPPAPRRAAATAPPREDAVIGPNAACTQARRAFFQGQLGPSFTFNVAFQRWLKANPNKTYREAVAAYRAILTAKRERPAPIDSQFEYNAYVRAFFADNPGRTLQEAIACWNYKKQFPGSRQYQRADLAALEGRSR</sequence>
<dbReference type="EMBL" id="FQVY01000002">
    <property type="protein sequence ID" value="SHG19616.1"/>
    <property type="molecule type" value="Genomic_DNA"/>
</dbReference>
<evidence type="ECO:0000259" key="1">
    <source>
        <dbReference type="PROSITE" id="PS50800"/>
    </source>
</evidence>
<dbReference type="AlphaFoldDB" id="A0AAQ1MDW5"/>
<evidence type="ECO:0000313" key="5">
    <source>
        <dbReference type="Proteomes" id="UP000474718"/>
    </source>
</evidence>
<dbReference type="InterPro" id="IPR045492">
    <property type="entry name" value="DUF6434"/>
</dbReference>
<reference evidence="2 5" key="3">
    <citation type="journal article" date="2019" name="Nat. Med.">
        <title>A library of human gut bacterial isolates paired with longitudinal multiomics data enables mechanistic microbiome research.</title>
        <authorList>
            <person name="Poyet M."/>
            <person name="Groussin M."/>
            <person name="Gibbons S.M."/>
            <person name="Avila-Pacheco J."/>
            <person name="Jiang X."/>
            <person name="Kearney S.M."/>
            <person name="Perrotta A.R."/>
            <person name="Berdy B."/>
            <person name="Zhao S."/>
            <person name="Lieberman T.D."/>
            <person name="Swanson P.K."/>
            <person name="Smith M."/>
            <person name="Roesemann S."/>
            <person name="Alexander J.E."/>
            <person name="Rich S.A."/>
            <person name="Livny J."/>
            <person name="Vlamakis H."/>
            <person name="Clish C."/>
            <person name="Bullock K."/>
            <person name="Deik A."/>
            <person name="Scott J."/>
            <person name="Pierce K.A."/>
            <person name="Xavier R.J."/>
            <person name="Alm E.J."/>
        </authorList>
    </citation>
    <scope>NUCLEOTIDE SEQUENCE [LARGE SCALE GENOMIC DNA]</scope>
    <source>
        <strain evidence="2 5">BIOML-A2</strain>
    </source>
</reference>
<dbReference type="Pfam" id="PF18953">
    <property type="entry name" value="SAP_new25"/>
    <property type="match status" value="1"/>
</dbReference>
<dbReference type="Pfam" id="PF20026">
    <property type="entry name" value="DUF6434"/>
    <property type="match status" value="1"/>
</dbReference>
<dbReference type="Proteomes" id="UP000474718">
    <property type="component" value="Unassembled WGS sequence"/>
</dbReference>
<dbReference type="EMBL" id="WWVX01000008">
    <property type="protein sequence ID" value="MZL70347.1"/>
    <property type="molecule type" value="Genomic_DNA"/>
</dbReference>
<comment type="caution">
    <text evidence="3">The sequence shown here is derived from an EMBL/GenBank/DDBJ whole genome shotgun (WGS) entry which is preliminary data.</text>
</comment>
<evidence type="ECO:0000313" key="4">
    <source>
        <dbReference type="Proteomes" id="UP000184089"/>
    </source>
</evidence>
<dbReference type="InterPro" id="IPR003034">
    <property type="entry name" value="SAP_dom"/>
</dbReference>
<dbReference type="PROSITE" id="PS50800">
    <property type="entry name" value="SAP"/>
    <property type="match status" value="1"/>
</dbReference>
<reference evidence="3" key="2">
    <citation type="submission" date="2016-11" db="EMBL/GenBank/DDBJ databases">
        <authorList>
            <person name="Varghese N."/>
            <person name="Submissions S."/>
        </authorList>
    </citation>
    <scope>NUCLEOTIDE SEQUENCE</scope>
    <source>
        <strain evidence="3">DSM 4029</strain>
    </source>
</reference>
<gene>
    <name evidence="2" type="ORF">GT747_11340</name>
    <name evidence="3" type="ORF">SAMN05444424_1829</name>
</gene>
<reference evidence="4" key="1">
    <citation type="submission" date="2016-11" db="EMBL/GenBank/DDBJ databases">
        <authorList>
            <person name="Jaros S."/>
            <person name="Januszkiewicz K."/>
            <person name="Wedrychowicz H."/>
        </authorList>
    </citation>
    <scope>NUCLEOTIDE SEQUENCE [LARGE SCALE GENOMIC DNA]</scope>
    <source>
        <strain evidence="4">DSM 4029</strain>
    </source>
</reference>
<accession>A0AAQ1MDW5</accession>
<evidence type="ECO:0000313" key="2">
    <source>
        <dbReference type="EMBL" id="MZL70347.1"/>
    </source>
</evidence>
<dbReference type="RefSeq" id="WP_021658183.1">
    <property type="nucleotide sequence ID" value="NZ_FQVY01000002.1"/>
</dbReference>
<feature type="domain" description="SAP" evidence="1">
    <location>
        <begin position="18"/>
        <end position="52"/>
    </location>
</feature>
<name>A0AAQ1MDW5_9FIRM</name>
<keyword evidence="5" id="KW-1185">Reference proteome</keyword>
<protein>
    <recommendedName>
        <fullName evidence="1">SAP domain-containing protein</fullName>
    </recommendedName>
</protein>
<organism evidence="3 4">
    <name type="scientific">Bittarella massiliensis</name>
    <name type="common">ex Durand et al. 2017</name>
    <dbReference type="NCBI Taxonomy" id="1720313"/>
    <lineage>
        <taxon>Bacteria</taxon>
        <taxon>Bacillati</taxon>
        <taxon>Bacillota</taxon>
        <taxon>Clostridia</taxon>
        <taxon>Eubacteriales</taxon>
        <taxon>Oscillospiraceae</taxon>
        <taxon>Bittarella (ex Durand et al. 2017)</taxon>
    </lineage>
</organism>
<dbReference type="Proteomes" id="UP000184089">
    <property type="component" value="Unassembled WGS sequence"/>
</dbReference>
<proteinExistence type="predicted"/>